<name>A0A1D3CRJ1_9EIME</name>
<accession>A0A1D3CRJ1</accession>
<gene>
    <name evidence="1" type="ORF">cyc_05260</name>
</gene>
<protein>
    <submittedName>
        <fullName evidence="1">Uncharacterized protein</fullName>
    </submittedName>
</protein>
<organism evidence="1 2">
    <name type="scientific">Cyclospora cayetanensis</name>
    <dbReference type="NCBI Taxonomy" id="88456"/>
    <lineage>
        <taxon>Eukaryota</taxon>
        <taxon>Sar</taxon>
        <taxon>Alveolata</taxon>
        <taxon>Apicomplexa</taxon>
        <taxon>Conoidasida</taxon>
        <taxon>Coccidia</taxon>
        <taxon>Eucoccidiorida</taxon>
        <taxon>Eimeriorina</taxon>
        <taxon>Eimeriidae</taxon>
        <taxon>Cyclospora</taxon>
    </lineage>
</organism>
<keyword evidence="2" id="KW-1185">Reference proteome</keyword>
<proteinExistence type="predicted"/>
<reference evidence="1 2" key="1">
    <citation type="journal article" date="2016" name="BMC Genomics">
        <title>Comparative genomics reveals Cyclospora cayetanensis possesses coccidia-like metabolism and invasion components but unique surface antigens.</title>
        <authorList>
            <person name="Liu S."/>
            <person name="Wang L."/>
            <person name="Zheng H."/>
            <person name="Xu Z."/>
            <person name="Roellig D.M."/>
            <person name="Li N."/>
            <person name="Frace M.A."/>
            <person name="Tang K."/>
            <person name="Arrowood M.J."/>
            <person name="Moss D.M."/>
            <person name="Zhang L."/>
            <person name="Feng Y."/>
            <person name="Xiao L."/>
        </authorList>
    </citation>
    <scope>NUCLEOTIDE SEQUENCE [LARGE SCALE GENOMIC DNA]</scope>
    <source>
        <strain evidence="1 2">CHN_HEN01</strain>
    </source>
</reference>
<dbReference type="Proteomes" id="UP000095192">
    <property type="component" value="Unassembled WGS sequence"/>
</dbReference>
<sequence>MATAIWMLVPVRTPFSGLLPERRGRCSSIEHVNQIRGCLVQELTETALALDEKRRALRWCYEEIETQRYAIESRAAAAAAEAETAAEEARNARMLQQQGLQAKEALQQLHRKTKDVHTTRH</sequence>
<dbReference type="AlphaFoldDB" id="A0A1D3CRJ1"/>
<dbReference type="InParanoid" id="A0A1D3CRJ1"/>
<dbReference type="VEuPathDB" id="ToxoDB:cyc_05260"/>
<comment type="caution">
    <text evidence="1">The sequence shown here is derived from an EMBL/GenBank/DDBJ whole genome shotgun (WGS) entry which is preliminary data.</text>
</comment>
<dbReference type="EMBL" id="JROU02002237">
    <property type="protein sequence ID" value="OEH73816.1"/>
    <property type="molecule type" value="Genomic_DNA"/>
</dbReference>
<dbReference type="VEuPathDB" id="ToxoDB:LOC113146816"/>
<evidence type="ECO:0000313" key="1">
    <source>
        <dbReference type="EMBL" id="OEH73816.1"/>
    </source>
</evidence>
<evidence type="ECO:0000313" key="2">
    <source>
        <dbReference type="Proteomes" id="UP000095192"/>
    </source>
</evidence>